<sequence length="419" mass="46037">MLRRLILVILIACHFLISVERGLTSETTGWRQIDGNPVTNTVLEIEGLEEAQAVRWKVELPGEGASTPVIVGDVAYLTYSFGEQHRTLCTTAFDLKSGQRLWERRMLGAPTPVFEQFPPLRGHAQPSVVIAQGVVVSFFSTGNVAAYTVDGEPLWFRDLQKSYGLIDNDYGLAGSPIVVQDRVILQVDQAQGSYLIALNLNSGETVWRTLRADVSDNWSTPVATPEDSGSEPVIICSGTHRLAGFSLRTGDRLWVVDGLERLCCPIPMLHQGKLVVTSGPGGNTRCYRFPEGYSKAPVVDWSTTKGAGFVPSGICSNGLFFYANDQGILTALDLENGKEVWTRRLEGRFRGSPVADQHHVVFANIDGKSWIVRNDRQGEVVKEINWDTAIASSLQIYRSGLLIRTADSLMLINARTGSN</sequence>
<dbReference type="Pfam" id="PF13360">
    <property type="entry name" value="PQQ_2"/>
    <property type="match status" value="2"/>
</dbReference>
<dbReference type="EMBL" id="LYDR01000137">
    <property type="protein sequence ID" value="ODA29283.1"/>
    <property type="molecule type" value="Genomic_DNA"/>
</dbReference>
<keyword evidence="3" id="KW-1185">Reference proteome</keyword>
<evidence type="ECO:0000313" key="2">
    <source>
        <dbReference type="EMBL" id="ODA29283.1"/>
    </source>
</evidence>
<evidence type="ECO:0000313" key="3">
    <source>
        <dbReference type="Proteomes" id="UP000094828"/>
    </source>
</evidence>
<dbReference type="SMART" id="SM00564">
    <property type="entry name" value="PQQ"/>
    <property type="match status" value="4"/>
</dbReference>
<dbReference type="AlphaFoldDB" id="A0A1C3E7S2"/>
<dbReference type="InterPro" id="IPR015943">
    <property type="entry name" value="WD40/YVTN_repeat-like_dom_sf"/>
</dbReference>
<dbReference type="InterPro" id="IPR002372">
    <property type="entry name" value="PQQ_rpt_dom"/>
</dbReference>
<comment type="caution">
    <text evidence="2">The sequence shown here is derived from an EMBL/GenBank/DDBJ whole genome shotgun (WGS) entry which is preliminary data.</text>
</comment>
<dbReference type="RefSeq" id="WP_068850093.1">
    <property type="nucleotide sequence ID" value="NZ_LYDR01000137.1"/>
</dbReference>
<dbReference type="Proteomes" id="UP000094828">
    <property type="component" value="Unassembled WGS sequence"/>
</dbReference>
<protein>
    <recommendedName>
        <fullName evidence="1">Pyrrolo-quinoline quinone repeat domain-containing protein</fullName>
    </recommendedName>
</protein>
<gene>
    <name evidence="2" type="ORF">A6X21_09295</name>
</gene>
<feature type="domain" description="Pyrrolo-quinoline quinone repeat" evidence="1">
    <location>
        <begin position="91"/>
        <end position="254"/>
    </location>
</feature>
<evidence type="ECO:0000259" key="1">
    <source>
        <dbReference type="Pfam" id="PF13360"/>
    </source>
</evidence>
<reference evidence="2 3" key="1">
    <citation type="submission" date="2016-05" db="EMBL/GenBank/DDBJ databases">
        <title>Genomic and physiological characterization of Planctopirus sp. isolated from fresh water lake.</title>
        <authorList>
            <person name="Subhash Y."/>
            <person name="Ramana C."/>
        </authorList>
    </citation>
    <scope>NUCLEOTIDE SEQUENCE [LARGE SCALE GENOMIC DNA]</scope>
    <source>
        <strain evidence="2 3">JC280</strain>
    </source>
</reference>
<dbReference type="PANTHER" id="PTHR34512:SF30">
    <property type="entry name" value="OUTER MEMBRANE PROTEIN ASSEMBLY FACTOR BAMB"/>
    <property type="match status" value="1"/>
</dbReference>
<dbReference type="PANTHER" id="PTHR34512">
    <property type="entry name" value="CELL SURFACE PROTEIN"/>
    <property type="match status" value="1"/>
</dbReference>
<name>A0A1C3E7S2_9PLAN</name>
<feature type="domain" description="Pyrrolo-quinoline quinone repeat" evidence="1">
    <location>
        <begin position="300"/>
        <end position="380"/>
    </location>
</feature>
<dbReference type="InterPro" id="IPR011047">
    <property type="entry name" value="Quinoprotein_ADH-like_sf"/>
</dbReference>
<dbReference type="Gene3D" id="2.130.10.10">
    <property type="entry name" value="YVTN repeat-like/Quinoprotein amine dehydrogenase"/>
    <property type="match status" value="2"/>
</dbReference>
<proteinExistence type="predicted"/>
<dbReference type="STRING" id="1841610.A6X21_09295"/>
<dbReference type="SUPFAM" id="SSF50998">
    <property type="entry name" value="Quinoprotein alcohol dehydrogenase-like"/>
    <property type="match status" value="1"/>
</dbReference>
<dbReference type="InterPro" id="IPR018391">
    <property type="entry name" value="PQQ_b-propeller_rpt"/>
</dbReference>
<organism evidence="2 3">
    <name type="scientific">Planctopirus hydrillae</name>
    <dbReference type="NCBI Taxonomy" id="1841610"/>
    <lineage>
        <taxon>Bacteria</taxon>
        <taxon>Pseudomonadati</taxon>
        <taxon>Planctomycetota</taxon>
        <taxon>Planctomycetia</taxon>
        <taxon>Planctomycetales</taxon>
        <taxon>Planctomycetaceae</taxon>
        <taxon>Planctopirus</taxon>
    </lineage>
</organism>
<accession>A0A1C3E7S2</accession>